<dbReference type="AlphaFoldDB" id="A0A1V5ZQ33"/>
<gene>
    <name evidence="1" type="ORF">BWY04_00305</name>
</gene>
<proteinExistence type="predicted"/>
<organism evidence="1">
    <name type="scientific">candidate division CPR1 bacterium ADurb.Bin160</name>
    <dbReference type="NCBI Taxonomy" id="1852826"/>
    <lineage>
        <taxon>Bacteria</taxon>
        <taxon>candidate division CPR1</taxon>
    </lineage>
</organism>
<protein>
    <submittedName>
        <fullName evidence="1">Uncharacterized protein</fullName>
    </submittedName>
</protein>
<accession>A0A1V5ZQ33</accession>
<dbReference type="EMBL" id="MWDB01000004">
    <property type="protein sequence ID" value="OQB42241.1"/>
    <property type="molecule type" value="Genomic_DNA"/>
</dbReference>
<sequence>MNAYLEEIKENISNDMSMENIFNYIGINSNFIRTYILSFLVDIIISSKDKNIENIVVEYLDDEGVPEKEKCRWMLKLYNNEHEFWKYVLYKLYMKNKNIIANPIISQFIEEDRKTLIPSPDGRLIPKTPIEQEIEKINQTQKYNNIHIDTLL</sequence>
<reference evidence="1" key="1">
    <citation type="submission" date="2017-02" db="EMBL/GenBank/DDBJ databases">
        <title>Delving into the versatile metabolic prowess of the omnipresent phylum Bacteroidetes.</title>
        <authorList>
            <person name="Nobu M.K."/>
            <person name="Mei R."/>
            <person name="Narihiro T."/>
            <person name="Kuroda K."/>
            <person name="Liu W.-T."/>
        </authorList>
    </citation>
    <scope>NUCLEOTIDE SEQUENCE</scope>
    <source>
        <strain evidence="1">ADurb.Bin160</strain>
    </source>
</reference>
<dbReference type="Proteomes" id="UP000485621">
    <property type="component" value="Unassembled WGS sequence"/>
</dbReference>
<comment type="caution">
    <text evidence="1">The sequence shown here is derived from an EMBL/GenBank/DDBJ whole genome shotgun (WGS) entry which is preliminary data.</text>
</comment>
<evidence type="ECO:0000313" key="1">
    <source>
        <dbReference type="EMBL" id="OQB42241.1"/>
    </source>
</evidence>
<name>A0A1V5ZQ33_9BACT</name>